<reference evidence="2 3" key="1">
    <citation type="submission" date="2019-01" db="EMBL/GenBank/DDBJ databases">
        <title>Chengkuizengella sp. nov., isolated from deep-sea sediment of East Pacific Ocean.</title>
        <authorList>
            <person name="Yang J."/>
            <person name="Lai Q."/>
            <person name="Shao Z."/>
        </authorList>
    </citation>
    <scope>NUCLEOTIDE SEQUENCE [LARGE SCALE GENOMIC DNA]</scope>
    <source>
        <strain evidence="2 3">YPA3-1-1</strain>
    </source>
</reference>
<dbReference type="Proteomes" id="UP000448943">
    <property type="component" value="Unassembled WGS sequence"/>
</dbReference>
<feature type="transmembrane region" description="Helical" evidence="1">
    <location>
        <begin position="21"/>
        <end position="47"/>
    </location>
</feature>
<evidence type="ECO:0000256" key="1">
    <source>
        <dbReference type="SAM" id="Phobius"/>
    </source>
</evidence>
<gene>
    <name evidence="2" type="ORF">ERL59_19660</name>
</gene>
<comment type="caution">
    <text evidence="2">The sequence shown here is derived from an EMBL/GenBank/DDBJ whole genome shotgun (WGS) entry which is preliminary data.</text>
</comment>
<dbReference type="AlphaFoldDB" id="A0A6N9Q944"/>
<protein>
    <submittedName>
        <fullName evidence="2">Uncharacterized protein</fullName>
    </submittedName>
</protein>
<dbReference type="RefSeq" id="WP_160647974.1">
    <property type="nucleotide sequence ID" value="NZ_SIJB01000062.1"/>
</dbReference>
<keyword evidence="1" id="KW-0472">Membrane</keyword>
<dbReference type="EMBL" id="SIJB01000062">
    <property type="protein sequence ID" value="NBI31153.1"/>
    <property type="molecule type" value="Genomic_DNA"/>
</dbReference>
<keyword evidence="1" id="KW-0812">Transmembrane</keyword>
<proteinExistence type="predicted"/>
<keyword evidence="1" id="KW-1133">Transmembrane helix</keyword>
<organism evidence="2 3">
    <name type="scientific">Chengkuizengella marina</name>
    <dbReference type="NCBI Taxonomy" id="2507566"/>
    <lineage>
        <taxon>Bacteria</taxon>
        <taxon>Bacillati</taxon>
        <taxon>Bacillota</taxon>
        <taxon>Bacilli</taxon>
        <taxon>Bacillales</taxon>
        <taxon>Paenibacillaceae</taxon>
        <taxon>Chengkuizengella</taxon>
    </lineage>
</organism>
<sequence>MFKNKNALQYEKRTFFMWVDSFIPYLYATGIIVIGGWMVISTILLGYRTFNIDPLSFFLLSDHTIIEENMENIDGDTLKIDSEMQIQVNLAPPSKETEWQSFLNSIIQSDLNKIIFRGISLLVIWMIIFLIIPVGFRRLRRIKLFRMEIEVENVEKAAIQTIEITGGKAKLMAYLSSNDAEATTLQFLNDGTPIPSIDFKEVLAHFLEEIKEGYQKEFDSHFVYEVHTSDFPKMFDELIQESKETEKVMIKNKINNDNLFKKNYLLMYYAYNHQELVTVLSSYTYEFDVLDKHLVELLHHNISKNVENIEYMVALTTPPEDASNST</sequence>
<name>A0A6N9Q944_9BACL</name>
<accession>A0A6N9Q944</accession>
<feature type="transmembrane region" description="Helical" evidence="1">
    <location>
        <begin position="114"/>
        <end position="136"/>
    </location>
</feature>
<keyword evidence="3" id="KW-1185">Reference proteome</keyword>
<dbReference type="OrthoDB" id="2926337at2"/>
<evidence type="ECO:0000313" key="2">
    <source>
        <dbReference type="EMBL" id="NBI31153.1"/>
    </source>
</evidence>
<evidence type="ECO:0000313" key="3">
    <source>
        <dbReference type="Proteomes" id="UP000448943"/>
    </source>
</evidence>